<organism evidence="3 4">
    <name type="scientific">Phytophthora oleae</name>
    <dbReference type="NCBI Taxonomy" id="2107226"/>
    <lineage>
        <taxon>Eukaryota</taxon>
        <taxon>Sar</taxon>
        <taxon>Stramenopiles</taxon>
        <taxon>Oomycota</taxon>
        <taxon>Peronosporomycetes</taxon>
        <taxon>Peronosporales</taxon>
        <taxon>Peronosporaceae</taxon>
        <taxon>Phytophthora</taxon>
    </lineage>
</organism>
<protein>
    <recommendedName>
        <fullName evidence="5">Myb-like domain-containing protein</fullName>
    </recommendedName>
</protein>
<feature type="region of interest" description="Disordered" evidence="2">
    <location>
        <begin position="324"/>
        <end position="366"/>
    </location>
</feature>
<reference evidence="3 4" key="1">
    <citation type="submission" date="2024-09" db="EMBL/GenBank/DDBJ databases">
        <title>Genome sequencing and assembly of Phytophthora oleae, isolate VK10A, causative agent of rot of olive drupes.</title>
        <authorList>
            <person name="Conti Taguali S."/>
            <person name="Riolo M."/>
            <person name="La Spada F."/>
            <person name="Cacciola S.O."/>
            <person name="Dionisio G."/>
        </authorList>
    </citation>
    <scope>NUCLEOTIDE SEQUENCE [LARGE SCALE GENOMIC DNA]</scope>
    <source>
        <strain evidence="3 4">VK10A</strain>
    </source>
</reference>
<feature type="region of interest" description="Disordered" evidence="2">
    <location>
        <begin position="40"/>
        <end position="97"/>
    </location>
</feature>
<comment type="caution">
    <text evidence="3">The sequence shown here is derived from an EMBL/GenBank/DDBJ whole genome shotgun (WGS) entry which is preliminary data.</text>
</comment>
<evidence type="ECO:0000256" key="2">
    <source>
        <dbReference type="SAM" id="MobiDB-lite"/>
    </source>
</evidence>
<feature type="coiled-coil region" evidence="1">
    <location>
        <begin position="380"/>
        <end position="407"/>
    </location>
</feature>
<evidence type="ECO:0000313" key="4">
    <source>
        <dbReference type="Proteomes" id="UP001632037"/>
    </source>
</evidence>
<feature type="compositionally biased region" description="Polar residues" evidence="2">
    <location>
        <begin position="331"/>
        <end position="346"/>
    </location>
</feature>
<keyword evidence="1" id="KW-0175">Coiled coil</keyword>
<dbReference type="EMBL" id="JBIMZQ010000003">
    <property type="protein sequence ID" value="KAL3672857.1"/>
    <property type="molecule type" value="Genomic_DNA"/>
</dbReference>
<accession>A0ABD3G118</accession>
<feature type="region of interest" description="Disordered" evidence="2">
    <location>
        <begin position="278"/>
        <end position="311"/>
    </location>
</feature>
<evidence type="ECO:0000256" key="1">
    <source>
        <dbReference type="SAM" id="Coils"/>
    </source>
</evidence>
<sequence length="442" mass="49264">MATGKISVPEYIALQKEKQQAKPGSAVIVPKELFVDEIPLDYDDEELATEEGELEDKAPVPVSSSEDTHDPLLGSRRPREEAPDASNSKRPRLRDPWMPTDAEIQSRLGASCPPNEILVYYDNSIVDDDVADAIVFESPTQIQRYYIGLFHELRYFSAKKTSRKSKVPEWQALCQSWNAFVVNFNKDPKGYRERIASARERYYTYTVRGKCERFHDQSMEAGIPCAVPVDTIYPRCLPSAARLSERDLTGYTNNRVPDHIKELRARLEPPEALSAVANRSTRAGLSPAGYGGLRTPSPFLERPPLGRSVAPMSLDGKEILSNKFENKDFPGSSSYEPRSAQLSSGSHRARRATAAEGPPSFGQRYDHDDRALHDRVAALEQRQSAEIAALRQEVRALRADVGQAAQTASDLLVGLGTRLNGMRKRVRELKEAFVASQASHQP</sequence>
<evidence type="ECO:0008006" key="5">
    <source>
        <dbReference type="Google" id="ProtNLM"/>
    </source>
</evidence>
<name>A0ABD3G118_9STRA</name>
<gene>
    <name evidence="3" type="ORF">V7S43_002159</name>
</gene>
<dbReference type="Proteomes" id="UP001632037">
    <property type="component" value="Unassembled WGS sequence"/>
</dbReference>
<keyword evidence="4" id="KW-1185">Reference proteome</keyword>
<evidence type="ECO:0000313" key="3">
    <source>
        <dbReference type="EMBL" id="KAL3672857.1"/>
    </source>
</evidence>
<proteinExistence type="predicted"/>
<feature type="compositionally biased region" description="Acidic residues" evidence="2">
    <location>
        <begin position="40"/>
        <end position="54"/>
    </location>
</feature>
<dbReference type="AlphaFoldDB" id="A0ABD3G118"/>